<gene>
    <name evidence="2" type="ORF">I6E12_02070</name>
</gene>
<dbReference type="Pfam" id="PF14905">
    <property type="entry name" value="OMP_b-brl_3"/>
    <property type="match status" value="1"/>
</dbReference>
<dbReference type="InterPro" id="IPR041700">
    <property type="entry name" value="OMP_b-brl_3"/>
</dbReference>
<name>A0ABS9CCS2_9BACT</name>
<sequence>MWRPPFPAGWDFSYGFNGTYKLPWQLTFETDLTMNSHRGYADNEMNDNRLYWDAALTKSIHKGQWVIKLRGYDLLGQVNNLRYAINAQGRTETWTNSMRRYALLTISYRFSQKPKKK</sequence>
<dbReference type="Proteomes" id="UP001200470">
    <property type="component" value="Unassembled WGS sequence"/>
</dbReference>
<dbReference type="EMBL" id="JADYTN010000003">
    <property type="protein sequence ID" value="MCF2562905.1"/>
    <property type="molecule type" value="Genomic_DNA"/>
</dbReference>
<reference evidence="2 3" key="1">
    <citation type="submission" date="2020-12" db="EMBL/GenBank/DDBJ databases">
        <title>Whole genome sequences of gut porcine anaerobes.</title>
        <authorList>
            <person name="Kubasova T."/>
            <person name="Jahodarova E."/>
            <person name="Rychlik I."/>
        </authorList>
    </citation>
    <scope>NUCLEOTIDE SEQUENCE [LARGE SCALE GENOMIC DNA]</scope>
    <source>
        <strain evidence="2 3">An925</strain>
    </source>
</reference>
<feature type="domain" description="Outer membrane protein beta-barrel" evidence="1">
    <location>
        <begin position="10"/>
        <end position="108"/>
    </location>
</feature>
<keyword evidence="3" id="KW-1185">Reference proteome</keyword>
<organism evidence="2 3">
    <name type="scientific">Xylanibacter brevis</name>
    <dbReference type="NCBI Taxonomy" id="83231"/>
    <lineage>
        <taxon>Bacteria</taxon>
        <taxon>Pseudomonadati</taxon>
        <taxon>Bacteroidota</taxon>
        <taxon>Bacteroidia</taxon>
        <taxon>Bacteroidales</taxon>
        <taxon>Prevotellaceae</taxon>
        <taxon>Xylanibacter</taxon>
    </lineage>
</organism>
<dbReference type="SUPFAM" id="SSF56935">
    <property type="entry name" value="Porins"/>
    <property type="match status" value="1"/>
</dbReference>
<evidence type="ECO:0000259" key="1">
    <source>
        <dbReference type="Pfam" id="PF14905"/>
    </source>
</evidence>
<accession>A0ABS9CCS2</accession>
<evidence type="ECO:0000313" key="3">
    <source>
        <dbReference type="Proteomes" id="UP001200470"/>
    </source>
</evidence>
<proteinExistence type="predicted"/>
<dbReference type="RefSeq" id="WP_336410070.1">
    <property type="nucleotide sequence ID" value="NZ_JADYTN010000003.1"/>
</dbReference>
<comment type="caution">
    <text evidence="2">The sequence shown here is derived from an EMBL/GenBank/DDBJ whole genome shotgun (WGS) entry which is preliminary data.</text>
</comment>
<protein>
    <submittedName>
        <fullName evidence="2">Outer membrane beta-barrel protein</fullName>
    </submittedName>
</protein>
<evidence type="ECO:0000313" key="2">
    <source>
        <dbReference type="EMBL" id="MCF2562905.1"/>
    </source>
</evidence>